<feature type="domain" description="Nitrogenase/oxidoreductase component 1" evidence="2">
    <location>
        <begin position="68"/>
        <end position="329"/>
    </location>
</feature>
<gene>
    <name evidence="3" type="ORF">VXJ25_09400</name>
</gene>
<evidence type="ECO:0000313" key="4">
    <source>
        <dbReference type="Proteomes" id="UP001332931"/>
    </source>
</evidence>
<proteinExistence type="predicted"/>
<organism evidence="3 4">
    <name type="scientific">Olsenella absiana</name>
    <dbReference type="NCBI Taxonomy" id="3115222"/>
    <lineage>
        <taxon>Bacteria</taxon>
        <taxon>Bacillati</taxon>
        <taxon>Actinomycetota</taxon>
        <taxon>Coriobacteriia</taxon>
        <taxon>Coriobacteriales</taxon>
        <taxon>Atopobiaceae</taxon>
        <taxon>Olsenella</taxon>
    </lineage>
</organism>
<evidence type="ECO:0000313" key="3">
    <source>
        <dbReference type="EMBL" id="MEE6148191.1"/>
    </source>
</evidence>
<evidence type="ECO:0000256" key="1">
    <source>
        <dbReference type="SAM" id="MobiDB-lite"/>
    </source>
</evidence>
<dbReference type="PANTHER" id="PTHR42956:SF1">
    <property type="entry name" value="NITROGENASE IRON-MOLYBDENUM COFACTOR BIOSYNTHESIS PROTEIN NIFE"/>
    <property type="match status" value="1"/>
</dbReference>
<name>A0ABU7RC53_9ACTN</name>
<dbReference type="EMBL" id="JAZGJQ010000015">
    <property type="protein sequence ID" value="MEE6148191.1"/>
    <property type="molecule type" value="Genomic_DNA"/>
</dbReference>
<dbReference type="RefSeq" id="WP_330958959.1">
    <property type="nucleotide sequence ID" value="NZ_JAZGJQ010000015.1"/>
</dbReference>
<dbReference type="Pfam" id="PF00148">
    <property type="entry name" value="Oxidored_nitro"/>
    <property type="match status" value="2"/>
</dbReference>
<accession>A0ABU7RC53</accession>
<keyword evidence="4" id="KW-1185">Reference proteome</keyword>
<reference evidence="3 4" key="1">
    <citation type="submission" date="2024-01" db="EMBL/GenBank/DDBJ databases">
        <title>Description of Olsenella sp. nov., isolated from pig feces.</title>
        <authorList>
            <person name="Chang Y.-H."/>
        </authorList>
    </citation>
    <scope>NUCLEOTIDE SEQUENCE [LARGE SCALE GENOMIC DNA]</scope>
    <source>
        <strain evidence="3 4">YH-ols2223</strain>
    </source>
</reference>
<feature type="region of interest" description="Disordered" evidence="1">
    <location>
        <begin position="459"/>
        <end position="489"/>
    </location>
</feature>
<evidence type="ECO:0000259" key="2">
    <source>
        <dbReference type="Pfam" id="PF00148"/>
    </source>
</evidence>
<dbReference type="InterPro" id="IPR049939">
    <property type="entry name" value="NifE-like"/>
</dbReference>
<comment type="caution">
    <text evidence="3">The sequence shown here is derived from an EMBL/GenBank/DDBJ whole genome shotgun (WGS) entry which is preliminary data.</text>
</comment>
<feature type="compositionally biased region" description="Low complexity" evidence="1">
    <location>
        <begin position="471"/>
        <end position="488"/>
    </location>
</feature>
<sequence>MSPQRPVCPGPAARVQHPAPGRTPVSYTAAELVARGADDIPAELVSNTHLIYSSPAALAFNSPGAEGFGVKRAGLAIPGSVMLVVSPGCCGRNTSCVSELPGYEHRFFYLQMSETDLITARHLKRIPEAVRAVVEGLPERPSVVMVCITCVDALLGTDMDRVCRKAEEAAGVRVRPCYMYALTREGRKPPMVNVRQSIYSLLEPRRRDPRACNLLGHFAPVDEASELRAFLRDAGLRHVREVSSAESYDEFLRMAEANFNLVLDPEAGPAAQDLQERLGTPWIELRRFYGIGRIERQYDALAVALGTSFDQAGPRERAASQVRAFCQAHAGEVLAVGECCNADPFELSLALVGYGLRVAEVFCTVTPESYVYLRALAKASPETRFFSNLEPTMVDYSPAGSGVTLTIGRDAGYYHPGCPNLPWNTDRQPFGYEALEGLFSSLSRLLAGEETHTAASVTLGGGRASAEKDGAAAPATAPRGPRAVPAPASGSCLAPAQRVRGLSRYLTPFAPDQSGAISVLYGLGGMSVVVDAGGCVGNICGFDEPRWLGRTDAVFSAGLRDMDAILGRDDLLVRKLADATRKVDASFVALVSTPVPSVIGTDLNALRRMAERACGLPTVCVDTDGMRLYDSGAEKAYLALLSAFAEGAGEKDAQLGAAATPAVAATAAPAATPAAGARPARERGRLNVLGATPMDLSCTDAAPLRRALEAEGWREVALLGMDATLDDVRRAGAAERSLVVSPSGLAAARWLERRFGVPYDVGYPLARDLVPERSWEGARVLVVHQQVAADAIRRVLLARGAAEVTCATFFKLPEECRRAGDVALRDEADFAQAVGELAPDVILADAVLRPLVPGFSGAFFDETHFALSGHLASFGEVGPCE</sequence>
<dbReference type="InterPro" id="IPR000510">
    <property type="entry name" value="Nase/OxRdtase_comp1"/>
</dbReference>
<dbReference type="Gene3D" id="3.40.50.1980">
    <property type="entry name" value="Nitrogenase molybdenum iron protein domain"/>
    <property type="match status" value="4"/>
</dbReference>
<protein>
    <submittedName>
        <fullName evidence="3">Nitrogenase component 1</fullName>
    </submittedName>
</protein>
<dbReference type="Proteomes" id="UP001332931">
    <property type="component" value="Unassembled WGS sequence"/>
</dbReference>
<dbReference type="SUPFAM" id="SSF53807">
    <property type="entry name" value="Helical backbone' metal receptor"/>
    <property type="match status" value="2"/>
</dbReference>
<dbReference type="PANTHER" id="PTHR42956">
    <property type="entry name" value="NITROGENASE IRON-MOLYBDENUM COFACTOR BIOSYNTHESIS PROTEIN NIFE"/>
    <property type="match status" value="1"/>
</dbReference>
<feature type="domain" description="Nitrogenase/oxidoreductase component 1" evidence="2">
    <location>
        <begin position="552"/>
        <end position="759"/>
    </location>
</feature>
<feature type="region of interest" description="Disordered" evidence="1">
    <location>
        <begin position="1"/>
        <end position="22"/>
    </location>
</feature>